<dbReference type="EMBL" id="ML770840">
    <property type="protein sequence ID" value="KAE9382932.1"/>
    <property type="molecule type" value="Genomic_DNA"/>
</dbReference>
<evidence type="ECO:0000313" key="2">
    <source>
        <dbReference type="Proteomes" id="UP000799118"/>
    </source>
</evidence>
<sequence>MVTVDPELLKDEVVVEYDGAMRLPQKVALREFEVVQRARELRLRIGISNPFVALFTSTSELDDGLGTGNSELGLVVSASVESCAAKLNGSNEEENIS</sequence>
<name>A0A6A4GBM4_9AGAR</name>
<protein>
    <submittedName>
        <fullName evidence="1">Uncharacterized protein</fullName>
    </submittedName>
</protein>
<keyword evidence="2" id="KW-1185">Reference proteome</keyword>
<gene>
    <name evidence="1" type="ORF">BT96DRAFT_930106</name>
</gene>
<organism evidence="1 2">
    <name type="scientific">Gymnopus androsaceus JB14</name>
    <dbReference type="NCBI Taxonomy" id="1447944"/>
    <lineage>
        <taxon>Eukaryota</taxon>
        <taxon>Fungi</taxon>
        <taxon>Dikarya</taxon>
        <taxon>Basidiomycota</taxon>
        <taxon>Agaricomycotina</taxon>
        <taxon>Agaricomycetes</taxon>
        <taxon>Agaricomycetidae</taxon>
        <taxon>Agaricales</taxon>
        <taxon>Marasmiineae</taxon>
        <taxon>Omphalotaceae</taxon>
        <taxon>Gymnopus</taxon>
    </lineage>
</organism>
<dbReference type="AlphaFoldDB" id="A0A6A4GBM4"/>
<reference evidence="1" key="1">
    <citation type="journal article" date="2019" name="Environ. Microbiol.">
        <title>Fungal ecological strategies reflected in gene transcription - a case study of two litter decomposers.</title>
        <authorList>
            <person name="Barbi F."/>
            <person name="Kohler A."/>
            <person name="Barry K."/>
            <person name="Baskaran P."/>
            <person name="Daum C."/>
            <person name="Fauchery L."/>
            <person name="Ihrmark K."/>
            <person name="Kuo A."/>
            <person name="LaButti K."/>
            <person name="Lipzen A."/>
            <person name="Morin E."/>
            <person name="Grigoriev I.V."/>
            <person name="Henrissat B."/>
            <person name="Lindahl B."/>
            <person name="Martin F."/>
        </authorList>
    </citation>
    <scope>NUCLEOTIDE SEQUENCE</scope>
    <source>
        <strain evidence="1">JB14</strain>
    </source>
</reference>
<evidence type="ECO:0000313" key="1">
    <source>
        <dbReference type="EMBL" id="KAE9382932.1"/>
    </source>
</evidence>
<dbReference type="Proteomes" id="UP000799118">
    <property type="component" value="Unassembled WGS sequence"/>
</dbReference>
<accession>A0A6A4GBM4</accession>
<proteinExistence type="predicted"/>